<sequence>MAFLLQVLLLTLGLVLLTDANFISNAICSVTKSLGRSIDVGGIYFRSFPLGRCSPVKISDIYFKAYPRKCVGTNCRSSVNTPHRLLSLEDDPEEMRALFNQSLPTAIYTHGFLEGEKGSSIRAFRAAFLFRGDYNFIAVDWQKLAAGPWYLSAANNVRPVGMAIAQMIDRLVNIKAIDLSKLHLIGFSLGAHVSAVAARYITVGRVPRITGLDPAYPTFSGRPKADKLDPSDADFVDVIHTCGGLYGYTDPIGHVDFYPNGGNYFQPGCINVISFGTCSHWRAWRFFEESLRGGEFMGVACSSYDDYLNARCERNSKTPMGLHTNMTARGKFFLRTNWAAPFSVF</sequence>
<dbReference type="GO" id="GO:0005615">
    <property type="term" value="C:extracellular space"/>
    <property type="evidence" value="ECO:0007669"/>
    <property type="project" value="TreeGrafter"/>
</dbReference>
<comment type="similarity">
    <text evidence="2 4">Belongs to the AB hydrolase superfamily. Lipase family.</text>
</comment>
<gene>
    <name evidence="7" type="ORF">CLODIP_2_CD01174</name>
</gene>
<dbReference type="PRINTS" id="PR00821">
    <property type="entry name" value="TAGLIPASE"/>
</dbReference>
<feature type="domain" description="Lipase" evidence="6">
    <location>
        <begin position="91"/>
        <end position="342"/>
    </location>
</feature>
<keyword evidence="3" id="KW-0964">Secreted</keyword>
<evidence type="ECO:0000256" key="2">
    <source>
        <dbReference type="ARBA" id="ARBA00010701"/>
    </source>
</evidence>
<protein>
    <recommendedName>
        <fullName evidence="6">Lipase domain-containing protein</fullName>
    </recommendedName>
</protein>
<evidence type="ECO:0000313" key="7">
    <source>
        <dbReference type="EMBL" id="CAB3367507.1"/>
    </source>
</evidence>
<comment type="caution">
    <text evidence="7">The sequence shown here is derived from an EMBL/GenBank/DDBJ whole genome shotgun (WGS) entry which is preliminary data.</text>
</comment>
<evidence type="ECO:0000256" key="3">
    <source>
        <dbReference type="ARBA" id="ARBA00022525"/>
    </source>
</evidence>
<dbReference type="GO" id="GO:0016298">
    <property type="term" value="F:lipase activity"/>
    <property type="evidence" value="ECO:0007669"/>
    <property type="project" value="InterPro"/>
</dbReference>
<dbReference type="AlphaFoldDB" id="A0A8S1CDR9"/>
<feature type="signal peptide" evidence="5">
    <location>
        <begin position="1"/>
        <end position="20"/>
    </location>
</feature>
<reference evidence="7 8" key="1">
    <citation type="submission" date="2020-04" db="EMBL/GenBank/DDBJ databases">
        <authorList>
            <person name="Alioto T."/>
            <person name="Alioto T."/>
            <person name="Gomez Garrido J."/>
        </authorList>
    </citation>
    <scope>NUCLEOTIDE SEQUENCE [LARGE SCALE GENOMIC DNA]</scope>
</reference>
<dbReference type="Proteomes" id="UP000494165">
    <property type="component" value="Unassembled WGS sequence"/>
</dbReference>
<dbReference type="InterPro" id="IPR029058">
    <property type="entry name" value="AB_hydrolase_fold"/>
</dbReference>
<keyword evidence="8" id="KW-1185">Reference proteome</keyword>
<dbReference type="Gene3D" id="3.40.50.1820">
    <property type="entry name" value="alpha/beta hydrolase"/>
    <property type="match status" value="1"/>
</dbReference>
<keyword evidence="5" id="KW-0732">Signal</keyword>
<dbReference type="PANTHER" id="PTHR11610:SF169">
    <property type="entry name" value="GH15759P-RELATED"/>
    <property type="match status" value="1"/>
</dbReference>
<dbReference type="OrthoDB" id="199913at2759"/>
<evidence type="ECO:0000256" key="1">
    <source>
        <dbReference type="ARBA" id="ARBA00004613"/>
    </source>
</evidence>
<dbReference type="SUPFAM" id="SSF53474">
    <property type="entry name" value="alpha/beta-Hydrolases"/>
    <property type="match status" value="1"/>
</dbReference>
<comment type="subcellular location">
    <subcellularLocation>
        <location evidence="1">Secreted</location>
    </subcellularLocation>
</comment>
<evidence type="ECO:0000313" key="8">
    <source>
        <dbReference type="Proteomes" id="UP000494165"/>
    </source>
</evidence>
<feature type="chain" id="PRO_5035876927" description="Lipase domain-containing protein" evidence="5">
    <location>
        <begin position="21"/>
        <end position="345"/>
    </location>
</feature>
<accession>A0A8S1CDR9</accession>
<dbReference type="PANTHER" id="PTHR11610">
    <property type="entry name" value="LIPASE"/>
    <property type="match status" value="1"/>
</dbReference>
<dbReference type="GO" id="GO:0016042">
    <property type="term" value="P:lipid catabolic process"/>
    <property type="evidence" value="ECO:0007669"/>
    <property type="project" value="TreeGrafter"/>
</dbReference>
<organism evidence="7 8">
    <name type="scientific">Cloeon dipterum</name>
    <dbReference type="NCBI Taxonomy" id="197152"/>
    <lineage>
        <taxon>Eukaryota</taxon>
        <taxon>Metazoa</taxon>
        <taxon>Ecdysozoa</taxon>
        <taxon>Arthropoda</taxon>
        <taxon>Hexapoda</taxon>
        <taxon>Insecta</taxon>
        <taxon>Pterygota</taxon>
        <taxon>Palaeoptera</taxon>
        <taxon>Ephemeroptera</taxon>
        <taxon>Pisciforma</taxon>
        <taxon>Baetidae</taxon>
        <taxon>Cloeon</taxon>
    </lineage>
</organism>
<evidence type="ECO:0000256" key="4">
    <source>
        <dbReference type="RuleBase" id="RU004262"/>
    </source>
</evidence>
<evidence type="ECO:0000259" key="6">
    <source>
        <dbReference type="Pfam" id="PF00151"/>
    </source>
</evidence>
<dbReference type="InterPro" id="IPR013818">
    <property type="entry name" value="Lipase"/>
</dbReference>
<evidence type="ECO:0000256" key="5">
    <source>
        <dbReference type="SAM" id="SignalP"/>
    </source>
</evidence>
<dbReference type="InterPro" id="IPR033906">
    <property type="entry name" value="Lipase_N"/>
</dbReference>
<proteinExistence type="inferred from homology"/>
<dbReference type="GO" id="GO:0017171">
    <property type="term" value="F:serine hydrolase activity"/>
    <property type="evidence" value="ECO:0007669"/>
    <property type="project" value="TreeGrafter"/>
</dbReference>
<dbReference type="InterPro" id="IPR000734">
    <property type="entry name" value="TAG_lipase"/>
</dbReference>
<dbReference type="CDD" id="cd00707">
    <property type="entry name" value="Pancreat_lipase_like"/>
    <property type="match status" value="1"/>
</dbReference>
<dbReference type="Pfam" id="PF00151">
    <property type="entry name" value="Lipase"/>
    <property type="match status" value="1"/>
</dbReference>
<name>A0A8S1CDR9_9INSE</name>
<dbReference type="EMBL" id="CADEPI010000031">
    <property type="protein sequence ID" value="CAB3367507.1"/>
    <property type="molecule type" value="Genomic_DNA"/>
</dbReference>